<evidence type="ECO:0000313" key="2">
    <source>
        <dbReference type="Proteomes" id="UP000070352"/>
    </source>
</evidence>
<dbReference type="EMBL" id="LSKU01000001">
    <property type="protein sequence ID" value="KXG43573.1"/>
    <property type="molecule type" value="Genomic_DNA"/>
</dbReference>
<keyword evidence="2" id="KW-1185">Reference proteome</keyword>
<organism evidence="1 2">
    <name type="scientific">Tepidibacillus decaturensis</name>
    <dbReference type="NCBI Taxonomy" id="1413211"/>
    <lineage>
        <taxon>Bacteria</taxon>
        <taxon>Bacillati</taxon>
        <taxon>Bacillota</taxon>
        <taxon>Bacilli</taxon>
        <taxon>Bacillales</taxon>
        <taxon>Bacillaceae</taxon>
        <taxon>Tepidibacillus</taxon>
    </lineage>
</organism>
<name>A0A135L3X8_9BACI</name>
<comment type="caution">
    <text evidence="1">The sequence shown here is derived from an EMBL/GenBank/DDBJ whole genome shotgun (WGS) entry which is preliminary data.</text>
</comment>
<sequence length="64" mass="7618">MLFSLLTASSIYFRLSPHQGQPVSYFKNNLKDEGSQYFFQDFPCKNEYYLGNNIYECRFKGDKK</sequence>
<dbReference type="AlphaFoldDB" id="A0A135L3X8"/>
<evidence type="ECO:0000313" key="1">
    <source>
        <dbReference type="EMBL" id="KXG43573.1"/>
    </source>
</evidence>
<reference evidence="1 2" key="1">
    <citation type="submission" date="2016-02" db="EMBL/GenBank/DDBJ databases">
        <title>Draft Genome for Tepidibacillus decaturensis nov. sp. Strain Z9, an Anaerobic, Moderately Thermophilic and Heterotrophic Bacterium from Deep Subsurface of the Illinois Basin, USA.</title>
        <authorList>
            <person name="Dong Y."/>
            <person name="Chang J.Y."/>
            <person name="Sanford R."/>
            <person name="Fouke B.W."/>
        </authorList>
    </citation>
    <scope>NUCLEOTIDE SEQUENCE [LARGE SCALE GENOMIC DNA]</scope>
    <source>
        <strain evidence="1 2">Z9</strain>
    </source>
</reference>
<gene>
    <name evidence="1" type="ORF">U473_05765</name>
</gene>
<proteinExistence type="predicted"/>
<accession>A0A135L3X8</accession>
<protein>
    <submittedName>
        <fullName evidence="1">Uncharacterized protein</fullName>
    </submittedName>
</protein>
<dbReference type="Proteomes" id="UP000070352">
    <property type="component" value="Unassembled WGS sequence"/>
</dbReference>